<dbReference type="Pfam" id="PF23562">
    <property type="entry name" value="AMP-binding_C_3"/>
    <property type="match status" value="1"/>
</dbReference>
<reference evidence="7" key="1">
    <citation type="submission" date="2011-02" db="EMBL/GenBank/DDBJ databases">
        <title>The Genome Sequence of Capsaspora owczarzaki ATCC 30864.</title>
        <authorList>
            <person name="Russ C."/>
            <person name="Cuomo C."/>
            <person name="Burger G."/>
            <person name="Gray M.W."/>
            <person name="Holland P.W.H."/>
            <person name="King N."/>
            <person name="Lang F.B.F."/>
            <person name="Roger A.J."/>
            <person name="Ruiz-Trillo I."/>
            <person name="Young S.K."/>
            <person name="Zeng Q."/>
            <person name="Gargeya S."/>
            <person name="Alvarado L."/>
            <person name="Berlin A."/>
            <person name="Chapman S.B."/>
            <person name="Chen Z."/>
            <person name="Freedman E."/>
            <person name="Gellesch M."/>
            <person name="Goldberg J."/>
            <person name="Griggs A."/>
            <person name="Gujja S."/>
            <person name="Heilman E."/>
            <person name="Heiman D."/>
            <person name="Howarth C."/>
            <person name="Mehta T."/>
            <person name="Neiman D."/>
            <person name="Pearson M."/>
            <person name="Roberts A."/>
            <person name="Saif S."/>
            <person name="Shea T."/>
            <person name="Shenoy N."/>
            <person name="Sisk P."/>
            <person name="Stolte C."/>
            <person name="Sykes S."/>
            <person name="White J."/>
            <person name="Yandava C."/>
            <person name="Haas B."/>
            <person name="Nusbaum C."/>
            <person name="Birren B."/>
        </authorList>
    </citation>
    <scope>NUCLEOTIDE SEQUENCE</scope>
    <source>
        <strain evidence="7">ATCC 30864</strain>
    </source>
</reference>
<proteinExistence type="predicted"/>
<keyword evidence="2" id="KW-0276">Fatty acid metabolism</keyword>
<keyword evidence="7" id="KW-1185">Reference proteome</keyword>
<dbReference type="InterPro" id="IPR042099">
    <property type="entry name" value="ANL_N_sf"/>
</dbReference>
<dbReference type="Pfam" id="PF00501">
    <property type="entry name" value="AMP-binding"/>
    <property type="match status" value="1"/>
</dbReference>
<keyword evidence="3" id="KW-0443">Lipid metabolism</keyword>
<dbReference type="PANTHER" id="PTHR43272">
    <property type="entry name" value="LONG-CHAIN-FATTY-ACID--COA LIGASE"/>
    <property type="match status" value="1"/>
</dbReference>
<dbReference type="InterPro" id="IPR000873">
    <property type="entry name" value="AMP-dep_synth/lig_dom"/>
</dbReference>
<dbReference type="PhylomeDB" id="A0A0D2WJ19"/>
<dbReference type="Gene3D" id="3.40.50.12780">
    <property type="entry name" value="N-terminal domain of ligase-like"/>
    <property type="match status" value="2"/>
</dbReference>
<protein>
    <submittedName>
        <fullName evidence="6">Long-chain-fatty-acid-CoA ligase ACSBG2</fullName>
    </submittedName>
</protein>
<feature type="domain" description="AMP-dependent synthetase/ligase" evidence="5">
    <location>
        <begin position="52"/>
        <end position="472"/>
    </location>
</feature>
<dbReference type="Gene3D" id="3.30.300.30">
    <property type="match status" value="1"/>
</dbReference>
<comment type="catalytic activity">
    <reaction evidence="4">
        <text>a long-chain fatty acid + ATP + CoA = a long-chain fatty acyl-CoA + AMP + diphosphate</text>
        <dbReference type="Rhea" id="RHEA:15421"/>
        <dbReference type="ChEBI" id="CHEBI:30616"/>
        <dbReference type="ChEBI" id="CHEBI:33019"/>
        <dbReference type="ChEBI" id="CHEBI:57287"/>
        <dbReference type="ChEBI" id="CHEBI:57560"/>
        <dbReference type="ChEBI" id="CHEBI:83139"/>
        <dbReference type="ChEBI" id="CHEBI:456215"/>
        <dbReference type="EC" id="6.2.1.3"/>
    </reaction>
    <physiologicalReaction direction="left-to-right" evidence="4">
        <dbReference type="Rhea" id="RHEA:15422"/>
    </physiologicalReaction>
</comment>
<dbReference type="PANTHER" id="PTHR43272:SF32">
    <property type="entry name" value="AMP-DEPENDENT SYNTHETASE_LIGASE DOMAIN-CONTAINING PROTEIN"/>
    <property type="match status" value="1"/>
</dbReference>
<organism evidence="6 7">
    <name type="scientific">Capsaspora owczarzaki (strain ATCC 30864)</name>
    <dbReference type="NCBI Taxonomy" id="595528"/>
    <lineage>
        <taxon>Eukaryota</taxon>
        <taxon>Filasterea</taxon>
        <taxon>Capsaspora</taxon>
    </lineage>
</organism>
<gene>
    <name evidence="6" type="ORF">CAOG_000708</name>
</gene>
<evidence type="ECO:0000313" key="6">
    <source>
        <dbReference type="EMBL" id="KJE89188.1"/>
    </source>
</evidence>
<dbReference type="AlphaFoldDB" id="A0A0D2WJ19"/>
<evidence type="ECO:0000256" key="4">
    <source>
        <dbReference type="ARBA" id="ARBA00024484"/>
    </source>
</evidence>
<dbReference type="STRING" id="595528.A0A0D2WJ19"/>
<dbReference type="Proteomes" id="UP000008743">
    <property type="component" value="Unassembled WGS sequence"/>
</dbReference>
<name>A0A0D2WJ19_CAPO3</name>
<dbReference type="GO" id="GO:0016020">
    <property type="term" value="C:membrane"/>
    <property type="evidence" value="ECO:0007669"/>
    <property type="project" value="TreeGrafter"/>
</dbReference>
<evidence type="ECO:0000259" key="5">
    <source>
        <dbReference type="Pfam" id="PF00501"/>
    </source>
</evidence>
<dbReference type="EMBL" id="KE346360">
    <property type="protein sequence ID" value="KJE89188.1"/>
    <property type="molecule type" value="Genomic_DNA"/>
</dbReference>
<dbReference type="GO" id="GO:0005783">
    <property type="term" value="C:endoplasmic reticulum"/>
    <property type="evidence" value="ECO:0007669"/>
    <property type="project" value="TreeGrafter"/>
</dbReference>
<dbReference type="OMA" id="IGDHRKY"/>
<dbReference type="RefSeq" id="XP_004365579.1">
    <property type="nucleotide sequence ID" value="XM_004365522.2"/>
</dbReference>
<dbReference type="SUPFAM" id="SSF56801">
    <property type="entry name" value="Acetyl-CoA synthetase-like"/>
    <property type="match status" value="1"/>
</dbReference>
<dbReference type="PROSITE" id="PS00455">
    <property type="entry name" value="AMP_BINDING"/>
    <property type="match status" value="1"/>
</dbReference>
<dbReference type="InParanoid" id="A0A0D2WJ19"/>
<keyword evidence="1 6" id="KW-0436">Ligase</keyword>
<evidence type="ECO:0000256" key="1">
    <source>
        <dbReference type="ARBA" id="ARBA00022598"/>
    </source>
</evidence>
<dbReference type="GO" id="GO:0004467">
    <property type="term" value="F:long-chain fatty acid-CoA ligase activity"/>
    <property type="evidence" value="ECO:0007669"/>
    <property type="project" value="UniProtKB-EC"/>
</dbReference>
<evidence type="ECO:0000256" key="2">
    <source>
        <dbReference type="ARBA" id="ARBA00022832"/>
    </source>
</evidence>
<sequence>MASTSSAAAPAAAGAVQPRGPMFRSTLDGVRPLVLGSTGNAALRPDTITACFQRTAERLPNHTALTVKRNNVWVETTYGDYWKQSRRAGKALLKLGVQPFDTVGILGFNSPEWLIAFHGTIMAGGVGFGIYTTNTPDACQFVLEHAKAGIVIVENNVQLRKILEVRARLPDLKHIVQYIGKPSVSEPNIYSWDDFMALGDDAALEEPLQQRIANLRPEQPCAIVYTSGTTGNPKAVMTTHDNILFTVHVVSQLLKIVESDVLLSFLPLSHIAAMMIDVMAGAVLGSTLAFAQPDALKGTLGDTLREVRPTAFLGVPRVWEKIAEKMQMVGASNGAVKKSIAGWAKKKGLAANLAIQEGKTKGKPSGWWLARSLVFAKVKKAIGLDRCRAAFSGAAPISLSTLHYFLSLDIPVYELYGMSETTALLTVSIPNKYRSGSCGYVPDGVEVRIAKPDADGNGEIVVRGRNVMLGYLHDAESSQKDFDADGFLHTGDIGKLDAEGFLRITGRIKELVITAGGENIAPTPIESLIKTQMPYISQAMIVGDKRKYLVVLLTIKCEFDEEGAPLDELTEQCKLQLADAGVKADISTVSALVKDKVFNDVVEASMAEVNKHAISNAASIKRWAFCPVDFSIPGNELGPTLKLKRRVIQVKYSDLIDTLYD</sequence>
<accession>A0A0D2WJ19</accession>
<evidence type="ECO:0000313" key="7">
    <source>
        <dbReference type="Proteomes" id="UP000008743"/>
    </source>
</evidence>
<dbReference type="eggNOG" id="KOG1256">
    <property type="taxonomic scope" value="Eukaryota"/>
</dbReference>
<evidence type="ECO:0000256" key="3">
    <source>
        <dbReference type="ARBA" id="ARBA00023098"/>
    </source>
</evidence>
<dbReference type="OrthoDB" id="1700726at2759"/>
<dbReference type="InterPro" id="IPR020845">
    <property type="entry name" value="AMP-binding_CS"/>
</dbReference>
<dbReference type="InterPro" id="IPR045851">
    <property type="entry name" value="AMP-bd_C_sf"/>
</dbReference>